<dbReference type="Proteomes" id="UP000499080">
    <property type="component" value="Unassembled WGS sequence"/>
</dbReference>
<dbReference type="AlphaFoldDB" id="A0A4Y2M6C0"/>
<proteinExistence type="predicted"/>
<keyword evidence="3" id="KW-1185">Reference proteome</keyword>
<accession>A0A4Y2M6C0</accession>
<dbReference type="EMBL" id="BGPR01202743">
    <property type="protein sequence ID" value="GBN22292.1"/>
    <property type="molecule type" value="Genomic_DNA"/>
</dbReference>
<organism evidence="2 3">
    <name type="scientific">Araneus ventricosus</name>
    <name type="common">Orbweaver spider</name>
    <name type="synonym">Epeira ventricosa</name>
    <dbReference type="NCBI Taxonomy" id="182803"/>
    <lineage>
        <taxon>Eukaryota</taxon>
        <taxon>Metazoa</taxon>
        <taxon>Ecdysozoa</taxon>
        <taxon>Arthropoda</taxon>
        <taxon>Chelicerata</taxon>
        <taxon>Arachnida</taxon>
        <taxon>Araneae</taxon>
        <taxon>Araneomorphae</taxon>
        <taxon>Entelegynae</taxon>
        <taxon>Araneoidea</taxon>
        <taxon>Araneidae</taxon>
        <taxon>Araneus</taxon>
    </lineage>
</organism>
<sequence length="141" mass="15992">MRKDLDSVTFPSDGVCILSSNSYPISPLQLRTPLQAVSAQARIRTLVTVCCIYLPPHDVIVLDDLNSLLFQLPAPFLLIGDFIGHSALWGSDCTNSLRQQIEQFITVKCLRLLNEKAYFHEPTRTFIVWIRLFALPHCYPC</sequence>
<dbReference type="InterPro" id="IPR036691">
    <property type="entry name" value="Endo/exonu/phosph_ase_sf"/>
</dbReference>
<dbReference type="Gene3D" id="3.60.10.10">
    <property type="entry name" value="Endonuclease/exonuclease/phosphatase"/>
    <property type="match status" value="1"/>
</dbReference>
<dbReference type="SUPFAM" id="SSF56219">
    <property type="entry name" value="DNase I-like"/>
    <property type="match status" value="1"/>
</dbReference>
<reference evidence="2 3" key="1">
    <citation type="journal article" date="2019" name="Sci. Rep.">
        <title>Orb-weaving spider Araneus ventricosus genome elucidates the spidroin gene catalogue.</title>
        <authorList>
            <person name="Kono N."/>
            <person name="Nakamura H."/>
            <person name="Ohtoshi R."/>
            <person name="Moran D.A.P."/>
            <person name="Shinohara A."/>
            <person name="Yoshida Y."/>
            <person name="Fujiwara M."/>
            <person name="Mori M."/>
            <person name="Tomita M."/>
            <person name="Arakawa K."/>
        </authorList>
    </citation>
    <scope>NUCLEOTIDE SEQUENCE [LARGE SCALE GENOMIC DNA]</scope>
</reference>
<comment type="caution">
    <text evidence="2">The sequence shown here is derived from an EMBL/GenBank/DDBJ whole genome shotgun (WGS) entry which is preliminary data.</text>
</comment>
<evidence type="ECO:0000259" key="1">
    <source>
        <dbReference type="Pfam" id="PF14529"/>
    </source>
</evidence>
<evidence type="ECO:0000313" key="2">
    <source>
        <dbReference type="EMBL" id="GBN22292.1"/>
    </source>
</evidence>
<gene>
    <name evidence="2" type="ORF">AVEN_214821_1</name>
</gene>
<protein>
    <recommendedName>
        <fullName evidence="1">Endonuclease/exonuclease/phosphatase domain-containing protein</fullName>
    </recommendedName>
</protein>
<dbReference type="GO" id="GO:0003824">
    <property type="term" value="F:catalytic activity"/>
    <property type="evidence" value="ECO:0007669"/>
    <property type="project" value="InterPro"/>
</dbReference>
<evidence type="ECO:0000313" key="3">
    <source>
        <dbReference type="Proteomes" id="UP000499080"/>
    </source>
</evidence>
<name>A0A4Y2M6C0_ARAVE</name>
<dbReference type="Pfam" id="PF14529">
    <property type="entry name" value="Exo_endo_phos_2"/>
    <property type="match status" value="1"/>
</dbReference>
<feature type="domain" description="Endonuclease/exonuclease/phosphatase" evidence="1">
    <location>
        <begin position="48"/>
        <end position="117"/>
    </location>
</feature>
<dbReference type="InterPro" id="IPR005135">
    <property type="entry name" value="Endo/exonuclease/phosphatase"/>
</dbReference>